<feature type="region of interest" description="Disordered" evidence="1">
    <location>
        <begin position="45"/>
        <end position="125"/>
    </location>
</feature>
<reference evidence="2" key="2">
    <citation type="submission" date="2023-05" db="EMBL/GenBank/DDBJ databases">
        <authorList>
            <consortium name="Lawrence Berkeley National Laboratory"/>
            <person name="Steindorff A."/>
            <person name="Hensen N."/>
            <person name="Bonometti L."/>
            <person name="Westerberg I."/>
            <person name="Brannstrom I.O."/>
            <person name="Guillou S."/>
            <person name="Cros-Aarteil S."/>
            <person name="Calhoun S."/>
            <person name="Haridas S."/>
            <person name="Kuo A."/>
            <person name="Mondo S."/>
            <person name="Pangilinan J."/>
            <person name="Riley R."/>
            <person name="Labutti K."/>
            <person name="Andreopoulos B."/>
            <person name="Lipzen A."/>
            <person name="Chen C."/>
            <person name="Yanf M."/>
            <person name="Daum C."/>
            <person name="Ng V."/>
            <person name="Clum A."/>
            <person name="Ohm R."/>
            <person name="Martin F."/>
            <person name="Silar P."/>
            <person name="Natvig D."/>
            <person name="Lalanne C."/>
            <person name="Gautier V."/>
            <person name="Ament-Velasquez S.L."/>
            <person name="Kruys A."/>
            <person name="Hutchinson M.I."/>
            <person name="Powell A.J."/>
            <person name="Barry K."/>
            <person name="Miller A.N."/>
            <person name="Grigoriev I.V."/>
            <person name="Debuchy R."/>
            <person name="Gladieux P."/>
            <person name="Thoren M.H."/>
            <person name="Johannesson H."/>
        </authorList>
    </citation>
    <scope>NUCLEOTIDE SEQUENCE</scope>
    <source>
        <strain evidence="2">CBS 990.96</strain>
    </source>
</reference>
<feature type="region of interest" description="Disordered" evidence="1">
    <location>
        <begin position="1"/>
        <end position="28"/>
    </location>
</feature>
<accession>A0AAN7BIU6</accession>
<sequence>MLRAFFNKRAQQSDLSSGGDKSKTRGDDVKIYGDDFKICGDNFKTRSDNFRTRSDNLKTRSDDFKIRSNGPKTCGNGFRTRGNDSKISSDNFKSTEHSHGPGTHQLVKSQATKSDEDIGLHSNRPATVSLNSSKAAVNNAMYLRILKIQKPPKDPKRRAARLARKERKRKAIQYLVDSDGHMVPTNNPADPCQYGQYENRLSRDMCNWTKVQTPPSNPETSAVVPDITLTTDQGETFYLENTGEEYDAHVVPKITLTTDKGETFYLEDIGERNCADSDFDEDREEFIEEANIARGNELGSELWW</sequence>
<evidence type="ECO:0000256" key="1">
    <source>
        <dbReference type="SAM" id="MobiDB-lite"/>
    </source>
</evidence>
<name>A0AAN7BIU6_9PEZI</name>
<evidence type="ECO:0000313" key="2">
    <source>
        <dbReference type="EMBL" id="KAK4224069.1"/>
    </source>
</evidence>
<organism evidence="2 3">
    <name type="scientific">Podospora fimiseda</name>
    <dbReference type="NCBI Taxonomy" id="252190"/>
    <lineage>
        <taxon>Eukaryota</taxon>
        <taxon>Fungi</taxon>
        <taxon>Dikarya</taxon>
        <taxon>Ascomycota</taxon>
        <taxon>Pezizomycotina</taxon>
        <taxon>Sordariomycetes</taxon>
        <taxon>Sordariomycetidae</taxon>
        <taxon>Sordariales</taxon>
        <taxon>Podosporaceae</taxon>
        <taxon>Podospora</taxon>
    </lineage>
</organism>
<dbReference type="EMBL" id="MU865405">
    <property type="protein sequence ID" value="KAK4224069.1"/>
    <property type="molecule type" value="Genomic_DNA"/>
</dbReference>
<keyword evidence="3" id="KW-1185">Reference proteome</keyword>
<gene>
    <name evidence="2" type="ORF">QBC38DRAFT_486354</name>
</gene>
<dbReference type="AlphaFoldDB" id="A0AAN7BIU6"/>
<evidence type="ECO:0000313" key="3">
    <source>
        <dbReference type="Proteomes" id="UP001301958"/>
    </source>
</evidence>
<proteinExistence type="predicted"/>
<dbReference type="Proteomes" id="UP001301958">
    <property type="component" value="Unassembled WGS sequence"/>
</dbReference>
<feature type="compositionally biased region" description="Basic and acidic residues" evidence="1">
    <location>
        <begin position="45"/>
        <end position="66"/>
    </location>
</feature>
<protein>
    <submittedName>
        <fullName evidence="2">Uncharacterized protein</fullName>
    </submittedName>
</protein>
<comment type="caution">
    <text evidence="2">The sequence shown here is derived from an EMBL/GenBank/DDBJ whole genome shotgun (WGS) entry which is preliminary data.</text>
</comment>
<reference evidence="2" key="1">
    <citation type="journal article" date="2023" name="Mol. Phylogenet. Evol.">
        <title>Genome-scale phylogeny and comparative genomics of the fungal order Sordariales.</title>
        <authorList>
            <person name="Hensen N."/>
            <person name="Bonometti L."/>
            <person name="Westerberg I."/>
            <person name="Brannstrom I.O."/>
            <person name="Guillou S."/>
            <person name="Cros-Aarteil S."/>
            <person name="Calhoun S."/>
            <person name="Haridas S."/>
            <person name="Kuo A."/>
            <person name="Mondo S."/>
            <person name="Pangilinan J."/>
            <person name="Riley R."/>
            <person name="LaButti K."/>
            <person name="Andreopoulos B."/>
            <person name="Lipzen A."/>
            <person name="Chen C."/>
            <person name="Yan M."/>
            <person name="Daum C."/>
            <person name="Ng V."/>
            <person name="Clum A."/>
            <person name="Steindorff A."/>
            <person name="Ohm R.A."/>
            <person name="Martin F."/>
            <person name="Silar P."/>
            <person name="Natvig D.O."/>
            <person name="Lalanne C."/>
            <person name="Gautier V."/>
            <person name="Ament-Velasquez S.L."/>
            <person name="Kruys A."/>
            <person name="Hutchinson M.I."/>
            <person name="Powell A.J."/>
            <person name="Barry K."/>
            <person name="Miller A.N."/>
            <person name="Grigoriev I.V."/>
            <person name="Debuchy R."/>
            <person name="Gladieux P."/>
            <person name="Hiltunen Thoren M."/>
            <person name="Johannesson H."/>
        </authorList>
    </citation>
    <scope>NUCLEOTIDE SEQUENCE</scope>
    <source>
        <strain evidence="2">CBS 990.96</strain>
    </source>
</reference>